<keyword evidence="2" id="KW-0479">Metal-binding</keyword>
<feature type="binding site" evidence="2">
    <location>
        <position position="143"/>
    </location>
    <ligand>
        <name>Mn(2+)</name>
        <dbReference type="ChEBI" id="CHEBI:29035"/>
        <label>2</label>
    </ligand>
</feature>
<protein>
    <submittedName>
        <fullName evidence="5">Thermostable carboxypeptidase 2</fullName>
        <ecNumber evidence="5">3.4.17.-</ecNumber>
    </submittedName>
</protein>
<dbReference type="EC" id="3.4.17.-" evidence="5"/>
<evidence type="ECO:0000256" key="2">
    <source>
        <dbReference type="PIRSR" id="PIRSR005962-1"/>
    </source>
</evidence>
<feature type="binding site" evidence="2">
    <location>
        <position position="141"/>
    </location>
    <ligand>
        <name>Mn(2+)</name>
        <dbReference type="ChEBI" id="CHEBI:29035"/>
        <label>2</label>
    </ligand>
</feature>
<dbReference type="PANTHER" id="PTHR11014:SF63">
    <property type="entry name" value="METALLOPEPTIDASE, PUTATIVE (AFU_ORTHOLOGUE AFUA_6G09600)-RELATED"/>
    <property type="match status" value="1"/>
</dbReference>
<proteinExistence type="predicted"/>
<dbReference type="InterPro" id="IPR017439">
    <property type="entry name" value="Amidohydrolase"/>
</dbReference>
<dbReference type="eggNOG" id="COG1473">
    <property type="taxonomic scope" value="Bacteria"/>
</dbReference>
<evidence type="ECO:0000256" key="1">
    <source>
        <dbReference type="ARBA" id="ARBA00022801"/>
    </source>
</evidence>
<dbReference type="GO" id="GO:0050118">
    <property type="term" value="F:N-acetyldiaminopimelate deacetylase activity"/>
    <property type="evidence" value="ECO:0007669"/>
    <property type="project" value="UniProtKB-ARBA"/>
</dbReference>
<keyword evidence="6" id="KW-1185">Reference proteome</keyword>
<feature type="chain" id="PRO_5002641374" evidence="3">
    <location>
        <begin position="28"/>
        <end position="439"/>
    </location>
</feature>
<reference evidence="5 6" key="1">
    <citation type="submission" date="2007-01" db="EMBL/GenBank/DDBJ databases">
        <authorList>
            <person name="Haygood M."/>
            <person name="Podell S."/>
            <person name="Anderson C."/>
            <person name="Hopkinson B."/>
            <person name="Roe K."/>
            <person name="Barbeau K."/>
            <person name="Gaasterland T."/>
            <person name="Ferriera S."/>
            <person name="Johnson J."/>
            <person name="Kravitz S."/>
            <person name="Beeson K."/>
            <person name="Sutton G."/>
            <person name="Rogers Y.-H."/>
            <person name="Friedman R."/>
            <person name="Frazier M."/>
            <person name="Venter J.C."/>
        </authorList>
    </citation>
    <scope>NUCLEOTIDE SEQUENCE [LARGE SCALE GENOMIC DNA]</scope>
    <source>
        <strain evidence="5 6">ATCC 23134</strain>
    </source>
</reference>
<dbReference type="NCBIfam" id="TIGR01891">
    <property type="entry name" value="amidohydrolases"/>
    <property type="match status" value="1"/>
</dbReference>
<dbReference type="GO" id="GO:0046872">
    <property type="term" value="F:metal ion binding"/>
    <property type="evidence" value="ECO:0007669"/>
    <property type="project" value="UniProtKB-KW"/>
</dbReference>
<dbReference type="EMBL" id="AAWS01000002">
    <property type="protein sequence ID" value="EAY31738.1"/>
    <property type="molecule type" value="Genomic_DNA"/>
</dbReference>
<dbReference type="AlphaFoldDB" id="A1ZDJ9"/>
<accession>A1ZDJ9</accession>
<dbReference type="Proteomes" id="UP000004095">
    <property type="component" value="Unassembled WGS sequence"/>
</dbReference>
<dbReference type="InterPro" id="IPR036264">
    <property type="entry name" value="Bact_exopeptidase_dim_dom"/>
</dbReference>
<sequence length="439" mass="47765">MKNIYVSFRFLCLLLVASAALTTTTFAQKKLRQKIDKLAEDIEPQVIKWRRHIHQNPELSNREFKTAEMVAQHLKKLGLEVKTKIAHTGVVGILKGGKPGPVVGLRADMDALPVTERVKLPFASKVKSTYNGKPTGVMHACGHDTHVAMLMGVAEVLSKVKKDLRGTVKFVFQPAEEGAPQGEQGGASLMVAEGVLKNPKVDVMFGLHINSATEVGTIRYRSGGIMASSDRFVIKVKGKQTHGSTPWTGIDPIAVSAQIINGLQTIISRQTALTKEAAVISVGMIRGGIRNNIIPEQCEMVGTIRTLDTKMQAIIHKKIKLTATKIAESAGATAEVTIQKNTPVTYNDPRLTAQMLPTLQRLAGKRNVLLTNAVTGAEDFAFYALQVPSLFFFLGGMTKGQDPRTAAPHHTPDFKIDDSGMKLGIKVLSNLTIDYMLKK</sequence>
<dbReference type="Gene3D" id="3.40.630.10">
    <property type="entry name" value="Zn peptidases"/>
    <property type="match status" value="1"/>
</dbReference>
<dbReference type="GO" id="GO:0019877">
    <property type="term" value="P:diaminopimelate biosynthetic process"/>
    <property type="evidence" value="ECO:0007669"/>
    <property type="project" value="UniProtKB-ARBA"/>
</dbReference>
<keyword evidence="2" id="KW-0464">Manganese</keyword>
<comment type="cofactor">
    <cofactor evidence="2">
        <name>Mn(2+)</name>
        <dbReference type="ChEBI" id="CHEBI:29035"/>
    </cofactor>
    <text evidence="2">The Mn(2+) ion enhances activity.</text>
</comment>
<dbReference type="SUPFAM" id="SSF53187">
    <property type="entry name" value="Zn-dependent exopeptidases"/>
    <property type="match status" value="1"/>
</dbReference>
<feature type="binding site" evidence="2">
    <location>
        <position position="208"/>
    </location>
    <ligand>
        <name>Mn(2+)</name>
        <dbReference type="ChEBI" id="CHEBI:29035"/>
        <label>2</label>
    </ligand>
</feature>
<dbReference type="Gene3D" id="3.30.70.360">
    <property type="match status" value="1"/>
</dbReference>
<dbReference type="PANTHER" id="PTHR11014">
    <property type="entry name" value="PEPTIDASE M20 FAMILY MEMBER"/>
    <property type="match status" value="1"/>
</dbReference>
<feature type="signal peptide" evidence="3">
    <location>
        <begin position="1"/>
        <end position="27"/>
    </location>
</feature>
<evidence type="ECO:0000256" key="3">
    <source>
        <dbReference type="SAM" id="SignalP"/>
    </source>
</evidence>
<keyword evidence="5" id="KW-0645">Protease</keyword>
<dbReference type="Pfam" id="PF01546">
    <property type="entry name" value="Peptidase_M20"/>
    <property type="match status" value="1"/>
</dbReference>
<keyword evidence="1 5" id="KW-0378">Hydrolase</keyword>
<dbReference type="InterPro" id="IPR002933">
    <property type="entry name" value="Peptidase_M20"/>
</dbReference>
<keyword evidence="3" id="KW-0732">Signal</keyword>
<dbReference type="GO" id="GO:0004180">
    <property type="term" value="F:carboxypeptidase activity"/>
    <property type="evidence" value="ECO:0007669"/>
    <property type="project" value="UniProtKB-KW"/>
</dbReference>
<dbReference type="PIRSF" id="PIRSF005962">
    <property type="entry name" value="Pept_M20D_amidohydro"/>
    <property type="match status" value="1"/>
</dbReference>
<dbReference type="RefSeq" id="WP_002693598.1">
    <property type="nucleotide sequence ID" value="NZ_AAWS01000002.1"/>
</dbReference>
<organism evidence="5 6">
    <name type="scientific">Microscilla marina ATCC 23134</name>
    <dbReference type="NCBI Taxonomy" id="313606"/>
    <lineage>
        <taxon>Bacteria</taxon>
        <taxon>Pseudomonadati</taxon>
        <taxon>Bacteroidota</taxon>
        <taxon>Cytophagia</taxon>
        <taxon>Cytophagales</taxon>
        <taxon>Microscillaceae</taxon>
        <taxon>Microscilla</taxon>
    </lineage>
</organism>
<feature type="domain" description="Peptidase M20 dimerisation" evidence="4">
    <location>
        <begin position="231"/>
        <end position="322"/>
    </location>
</feature>
<gene>
    <name evidence="5" type="ORF">M23134_05244</name>
</gene>
<dbReference type="OrthoDB" id="9777385at2"/>
<evidence type="ECO:0000313" key="5">
    <source>
        <dbReference type="EMBL" id="EAY31738.1"/>
    </source>
</evidence>
<comment type="caution">
    <text evidence="5">The sequence shown here is derived from an EMBL/GenBank/DDBJ whole genome shotgun (WGS) entry which is preliminary data.</text>
</comment>
<dbReference type="InterPro" id="IPR011650">
    <property type="entry name" value="Peptidase_M20_dimer"/>
</dbReference>
<feature type="binding site" evidence="2">
    <location>
        <position position="177"/>
    </location>
    <ligand>
        <name>Mn(2+)</name>
        <dbReference type="ChEBI" id="CHEBI:29035"/>
        <label>2</label>
    </ligand>
</feature>
<dbReference type="Pfam" id="PF07687">
    <property type="entry name" value="M20_dimer"/>
    <property type="match status" value="1"/>
</dbReference>
<dbReference type="SUPFAM" id="SSF55031">
    <property type="entry name" value="Bacterial exopeptidase dimerisation domain"/>
    <property type="match status" value="1"/>
</dbReference>
<evidence type="ECO:0000259" key="4">
    <source>
        <dbReference type="Pfam" id="PF07687"/>
    </source>
</evidence>
<feature type="binding site" evidence="2">
    <location>
        <position position="410"/>
    </location>
    <ligand>
        <name>Mn(2+)</name>
        <dbReference type="ChEBI" id="CHEBI:29035"/>
        <label>2</label>
    </ligand>
</feature>
<name>A1ZDJ9_MICM2</name>
<evidence type="ECO:0000313" key="6">
    <source>
        <dbReference type="Proteomes" id="UP000004095"/>
    </source>
</evidence>
<keyword evidence="5" id="KW-0121">Carboxypeptidase</keyword>
<dbReference type="FunFam" id="3.30.70.360:FF:000001">
    <property type="entry name" value="N-acetyldiaminopimelate deacetylase"/>
    <property type="match status" value="1"/>
</dbReference>